<name>A0AAW2VS29_SESRA</name>
<reference evidence="2" key="2">
    <citation type="journal article" date="2024" name="Plant">
        <title>Genomic evolution and insights into agronomic trait innovations of Sesamum species.</title>
        <authorList>
            <person name="Miao H."/>
            <person name="Wang L."/>
            <person name="Qu L."/>
            <person name="Liu H."/>
            <person name="Sun Y."/>
            <person name="Le M."/>
            <person name="Wang Q."/>
            <person name="Wei S."/>
            <person name="Zheng Y."/>
            <person name="Lin W."/>
            <person name="Duan Y."/>
            <person name="Cao H."/>
            <person name="Xiong S."/>
            <person name="Wang X."/>
            <person name="Wei L."/>
            <person name="Li C."/>
            <person name="Ma Q."/>
            <person name="Ju M."/>
            <person name="Zhao R."/>
            <person name="Li G."/>
            <person name="Mu C."/>
            <person name="Tian Q."/>
            <person name="Mei H."/>
            <person name="Zhang T."/>
            <person name="Gao T."/>
            <person name="Zhang H."/>
        </authorList>
    </citation>
    <scope>NUCLEOTIDE SEQUENCE</scope>
    <source>
        <strain evidence="2">G02</strain>
    </source>
</reference>
<reference evidence="2" key="1">
    <citation type="submission" date="2020-06" db="EMBL/GenBank/DDBJ databases">
        <authorList>
            <person name="Li T."/>
            <person name="Hu X."/>
            <person name="Zhang T."/>
            <person name="Song X."/>
            <person name="Zhang H."/>
            <person name="Dai N."/>
            <person name="Sheng W."/>
            <person name="Hou X."/>
            <person name="Wei L."/>
        </authorList>
    </citation>
    <scope>NUCLEOTIDE SEQUENCE</scope>
    <source>
        <strain evidence="2">G02</strain>
        <tissue evidence="2">Leaf</tissue>
    </source>
</reference>
<gene>
    <name evidence="2" type="ORF">Sradi_0786000</name>
</gene>
<dbReference type="PANTHER" id="PTHR34278:SF1">
    <property type="entry name" value="PROTEIN THI031, PUTATIVE-RELATED"/>
    <property type="match status" value="1"/>
</dbReference>
<proteinExistence type="predicted"/>
<feature type="compositionally biased region" description="Low complexity" evidence="1">
    <location>
        <begin position="17"/>
        <end position="37"/>
    </location>
</feature>
<accession>A0AAW2VS29</accession>
<feature type="region of interest" description="Disordered" evidence="1">
    <location>
        <begin position="1"/>
        <end position="52"/>
    </location>
</feature>
<dbReference type="AlphaFoldDB" id="A0AAW2VS29"/>
<evidence type="ECO:0000313" key="2">
    <source>
        <dbReference type="EMBL" id="KAL0431600.1"/>
    </source>
</evidence>
<evidence type="ECO:0000256" key="1">
    <source>
        <dbReference type="SAM" id="MobiDB-lite"/>
    </source>
</evidence>
<organism evidence="2">
    <name type="scientific">Sesamum radiatum</name>
    <name type="common">Black benniseed</name>
    <dbReference type="NCBI Taxonomy" id="300843"/>
    <lineage>
        <taxon>Eukaryota</taxon>
        <taxon>Viridiplantae</taxon>
        <taxon>Streptophyta</taxon>
        <taxon>Embryophyta</taxon>
        <taxon>Tracheophyta</taxon>
        <taxon>Spermatophyta</taxon>
        <taxon>Magnoliopsida</taxon>
        <taxon>eudicotyledons</taxon>
        <taxon>Gunneridae</taxon>
        <taxon>Pentapetalae</taxon>
        <taxon>asterids</taxon>
        <taxon>lamiids</taxon>
        <taxon>Lamiales</taxon>
        <taxon>Pedaliaceae</taxon>
        <taxon>Sesamum</taxon>
    </lineage>
</organism>
<comment type="caution">
    <text evidence="2">The sequence shown here is derived from an EMBL/GenBank/DDBJ whole genome shotgun (WGS) entry which is preliminary data.</text>
</comment>
<dbReference type="PANTHER" id="PTHR34278">
    <property type="entry name" value="PROTEIN THI031, PUTATIVE-RELATED"/>
    <property type="match status" value="1"/>
</dbReference>
<sequence>MKKQGRQHGVVRAFPILSTPRNPRSRSRNLNELSSRPTAGLFTKVSPKPTNHSQFIDKCGRPRCRHCHICPAAKSKDKVKGAQKMRSSSLDYRLIAWRGMDPESGKRFSWSSATGVLDYLAGDDMYCCHEANYNNDDDDDECYEHEIEEVDEEEEEMSLCEVGLFWQLVDGDESWCLVKNHD</sequence>
<dbReference type="EMBL" id="JACGWJ010000003">
    <property type="protein sequence ID" value="KAL0431600.1"/>
    <property type="molecule type" value="Genomic_DNA"/>
</dbReference>
<protein>
    <submittedName>
        <fullName evidence="2">Uncharacterized protein</fullName>
    </submittedName>
</protein>